<dbReference type="EMBL" id="PCWW01000009">
    <property type="protein sequence ID" value="PIR13974.1"/>
    <property type="molecule type" value="Genomic_DNA"/>
</dbReference>
<proteinExistence type="predicted"/>
<dbReference type="Proteomes" id="UP000230869">
    <property type="component" value="Unassembled WGS sequence"/>
</dbReference>
<protein>
    <submittedName>
        <fullName evidence="1">Uncharacterized protein</fullName>
    </submittedName>
</protein>
<sequence>MENLKIKNPKEIALEQQAKNILDKTDEEIDEAIDNYKLKIDKSLPDDLKREKLAVHLMGKNNLHIYGLELAKRMENQQKEAA</sequence>
<gene>
    <name evidence="1" type="ORF">COV49_00535</name>
</gene>
<accession>A0A2M6KA73</accession>
<reference evidence="1 2" key="1">
    <citation type="submission" date="2017-09" db="EMBL/GenBank/DDBJ databases">
        <title>Depth-based differentiation of microbial function through sediment-hosted aquifers and enrichment of novel symbionts in the deep terrestrial subsurface.</title>
        <authorList>
            <person name="Probst A.J."/>
            <person name="Ladd B."/>
            <person name="Jarett J.K."/>
            <person name="Geller-Mcgrath D.E."/>
            <person name="Sieber C.M."/>
            <person name="Emerson J.B."/>
            <person name="Anantharaman K."/>
            <person name="Thomas B.C."/>
            <person name="Malmstrom R."/>
            <person name="Stieglmeier M."/>
            <person name="Klingl A."/>
            <person name="Woyke T."/>
            <person name="Ryan C.M."/>
            <person name="Banfield J.F."/>
        </authorList>
    </citation>
    <scope>NUCLEOTIDE SEQUENCE [LARGE SCALE GENOMIC DNA]</scope>
    <source>
        <strain evidence="1">CG11_big_fil_rev_8_21_14_0_20_39_10</strain>
    </source>
</reference>
<organism evidence="1 2">
    <name type="scientific">Candidatus Falkowbacteria bacterium CG11_big_fil_rev_8_21_14_0_20_39_10</name>
    <dbReference type="NCBI Taxonomy" id="1974570"/>
    <lineage>
        <taxon>Bacteria</taxon>
        <taxon>Candidatus Falkowiibacteriota</taxon>
    </lineage>
</organism>
<dbReference type="AlphaFoldDB" id="A0A2M6KA73"/>
<name>A0A2M6KA73_9BACT</name>
<comment type="caution">
    <text evidence="1">The sequence shown here is derived from an EMBL/GenBank/DDBJ whole genome shotgun (WGS) entry which is preliminary data.</text>
</comment>
<evidence type="ECO:0000313" key="2">
    <source>
        <dbReference type="Proteomes" id="UP000230869"/>
    </source>
</evidence>
<evidence type="ECO:0000313" key="1">
    <source>
        <dbReference type="EMBL" id="PIR13974.1"/>
    </source>
</evidence>